<dbReference type="AlphaFoldDB" id="A0A7X9RWB0"/>
<dbReference type="Proteomes" id="UP000576082">
    <property type="component" value="Unassembled WGS sequence"/>
</dbReference>
<name>A0A7X9RWB0_9BACT</name>
<evidence type="ECO:0000313" key="1">
    <source>
        <dbReference type="EMBL" id="NME69819.1"/>
    </source>
</evidence>
<gene>
    <name evidence="1" type="ORF">HHU12_17720</name>
</gene>
<dbReference type="RefSeq" id="WP_169658075.1">
    <property type="nucleotide sequence ID" value="NZ_JABANE010000049.1"/>
</dbReference>
<accession>A0A7X9RWB0</accession>
<organism evidence="1 2">
    <name type="scientific">Flammeovirga aprica JL-4</name>
    <dbReference type="NCBI Taxonomy" id="694437"/>
    <lineage>
        <taxon>Bacteria</taxon>
        <taxon>Pseudomonadati</taxon>
        <taxon>Bacteroidota</taxon>
        <taxon>Cytophagia</taxon>
        <taxon>Cytophagales</taxon>
        <taxon>Flammeovirgaceae</taxon>
        <taxon>Flammeovirga</taxon>
    </lineage>
</organism>
<dbReference type="EMBL" id="JABANE010000049">
    <property type="protein sequence ID" value="NME69819.1"/>
    <property type="molecule type" value="Genomic_DNA"/>
</dbReference>
<comment type="caution">
    <text evidence="1">The sequence shown here is derived from an EMBL/GenBank/DDBJ whole genome shotgun (WGS) entry which is preliminary data.</text>
</comment>
<reference evidence="1 2" key="1">
    <citation type="submission" date="2020-04" db="EMBL/GenBank/DDBJ databases">
        <title>Flammeovirga sp. SR4, a novel species isolated from seawater.</title>
        <authorList>
            <person name="Wang X."/>
        </authorList>
    </citation>
    <scope>NUCLEOTIDE SEQUENCE [LARGE SCALE GENOMIC DNA]</scope>
    <source>
        <strain evidence="1 2">ATCC 23126</strain>
    </source>
</reference>
<proteinExistence type="predicted"/>
<protein>
    <submittedName>
        <fullName evidence="1">Uncharacterized protein</fullName>
    </submittedName>
</protein>
<evidence type="ECO:0000313" key="2">
    <source>
        <dbReference type="Proteomes" id="UP000576082"/>
    </source>
</evidence>
<sequence length="152" mass="18340">MVTSSNELNTTKNNLFDCLYKDDYTKVYFIQEKNILVCEALQDYIPIEDFKKVFNFITLNFSLFDKVEKFLFDKQSLRVFHQPSMEWYFVFWKKEMYQKYNLVNHVKILPQNIPWFEASVKAGRAQIEEKYKDLVVDKLNIEYVNSIDELLS</sequence>
<keyword evidence="2" id="KW-1185">Reference proteome</keyword>